<evidence type="ECO:0000313" key="3">
    <source>
        <dbReference type="Proteomes" id="UP000249130"/>
    </source>
</evidence>
<dbReference type="GO" id="GO:0051213">
    <property type="term" value="F:dioxygenase activity"/>
    <property type="evidence" value="ECO:0007669"/>
    <property type="project" value="UniProtKB-KW"/>
</dbReference>
<organism evidence="2 3">
    <name type="scientific">Rhodoplanes roseus</name>
    <dbReference type="NCBI Taxonomy" id="29409"/>
    <lineage>
        <taxon>Bacteria</taxon>
        <taxon>Pseudomonadati</taxon>
        <taxon>Pseudomonadota</taxon>
        <taxon>Alphaproteobacteria</taxon>
        <taxon>Hyphomicrobiales</taxon>
        <taxon>Nitrobacteraceae</taxon>
        <taxon>Rhodoplanes</taxon>
    </lineage>
</organism>
<protein>
    <submittedName>
        <fullName evidence="2">Ring-cleaving dioxygenase</fullName>
    </submittedName>
</protein>
<evidence type="ECO:0000313" key="2">
    <source>
        <dbReference type="EMBL" id="RAI45861.1"/>
    </source>
</evidence>
<dbReference type="Proteomes" id="UP000249130">
    <property type="component" value="Unassembled WGS sequence"/>
</dbReference>
<dbReference type="InterPro" id="IPR052537">
    <property type="entry name" value="Extradiol_RC_dioxygenase"/>
</dbReference>
<dbReference type="PROSITE" id="PS51819">
    <property type="entry name" value="VOC"/>
    <property type="match status" value="2"/>
</dbReference>
<dbReference type="RefSeq" id="WP_111417323.1">
    <property type="nucleotide sequence ID" value="NZ_NPEX01000006.1"/>
</dbReference>
<dbReference type="PANTHER" id="PTHR36110:SF2">
    <property type="entry name" value="RING-CLEAVING DIOXYGENASE MHQE-RELATED"/>
    <property type="match status" value="1"/>
</dbReference>
<evidence type="ECO:0000259" key="1">
    <source>
        <dbReference type="PROSITE" id="PS51819"/>
    </source>
</evidence>
<keyword evidence="2" id="KW-0223">Dioxygenase</keyword>
<keyword evidence="2" id="KW-0560">Oxidoreductase</keyword>
<dbReference type="InterPro" id="IPR037523">
    <property type="entry name" value="VOC_core"/>
</dbReference>
<feature type="domain" description="VOC" evidence="1">
    <location>
        <begin position="151"/>
        <end position="276"/>
    </location>
</feature>
<dbReference type="PANTHER" id="PTHR36110">
    <property type="entry name" value="RING-CLEAVING DIOXYGENASE MHQE-RELATED"/>
    <property type="match status" value="1"/>
</dbReference>
<comment type="caution">
    <text evidence="2">The sequence shown here is derived from an EMBL/GenBank/DDBJ whole genome shotgun (WGS) entry which is preliminary data.</text>
</comment>
<dbReference type="Pfam" id="PF00903">
    <property type="entry name" value="Glyoxalase"/>
    <property type="match status" value="2"/>
</dbReference>
<dbReference type="SUPFAM" id="SSF54593">
    <property type="entry name" value="Glyoxalase/Bleomycin resistance protein/Dihydroxybiphenyl dioxygenase"/>
    <property type="match status" value="1"/>
</dbReference>
<sequence>MAHGIHHVTIMAGRAHRNLDIYTRTLGLRLVKKTVNFDDPGTFHFYYGDETGRPGSIVTFFPWENAAAGQSGVGETIETALRIPETAVAFWTHRLVEAGLRHEAPEKRFGETVIRFRDPDGTRLALVGVPGIEREPAWSTAEIPADVAIRGVHSVGLLVADTAPTAAILTGVLGFEEVGRDEDANLVRFRGTDAAADTLGAIVDLHRAVASFRGRLGAGSVHHVAFRAADDAAQGDMVARLAAQHGVRTTEQRDRNYFRSVYFREPGGVLFEIATDTPGFAVDEPVESLGQALKLPAQYEPRRAAIEAVLPKVA</sequence>
<dbReference type="InterPro" id="IPR029068">
    <property type="entry name" value="Glyas_Bleomycin-R_OHBP_Dase"/>
</dbReference>
<keyword evidence="3" id="KW-1185">Reference proteome</keyword>
<proteinExistence type="predicted"/>
<dbReference type="AlphaFoldDB" id="A0A327L5K8"/>
<dbReference type="OrthoDB" id="9785698at2"/>
<name>A0A327L5K8_9BRAD</name>
<accession>A0A327L5K8</accession>
<feature type="domain" description="VOC" evidence="1">
    <location>
        <begin position="4"/>
        <end position="129"/>
    </location>
</feature>
<dbReference type="Gene3D" id="3.10.180.10">
    <property type="entry name" value="2,3-Dihydroxybiphenyl 1,2-Dioxygenase, domain 1"/>
    <property type="match status" value="2"/>
</dbReference>
<dbReference type="EMBL" id="NPEX01000006">
    <property type="protein sequence ID" value="RAI45861.1"/>
    <property type="molecule type" value="Genomic_DNA"/>
</dbReference>
<gene>
    <name evidence="2" type="ORF">CH341_01805</name>
</gene>
<dbReference type="CDD" id="cd08347">
    <property type="entry name" value="PcpA_C_like"/>
    <property type="match status" value="1"/>
</dbReference>
<dbReference type="InterPro" id="IPR004360">
    <property type="entry name" value="Glyas_Fos-R_dOase_dom"/>
</dbReference>
<reference evidence="2 3" key="1">
    <citation type="submission" date="2017-07" db="EMBL/GenBank/DDBJ databases">
        <title>Draft Genome Sequences of Select Purple Nonsulfur Bacteria.</title>
        <authorList>
            <person name="Lasarre B."/>
            <person name="Mckinlay J.B."/>
        </authorList>
    </citation>
    <scope>NUCLEOTIDE SEQUENCE [LARGE SCALE GENOMIC DNA]</scope>
    <source>
        <strain evidence="2 3">DSM 5909</strain>
    </source>
</reference>